<gene>
    <name evidence="2" type="ORF">AVDCRST_MAG45-1728</name>
</gene>
<reference evidence="2" key="1">
    <citation type="submission" date="2020-02" db="EMBL/GenBank/DDBJ databases">
        <authorList>
            <person name="Meier V. D."/>
        </authorList>
    </citation>
    <scope>NUCLEOTIDE SEQUENCE</scope>
    <source>
        <strain evidence="2">AVDCRST_MAG45</strain>
    </source>
</reference>
<evidence type="ECO:0000313" key="2">
    <source>
        <dbReference type="EMBL" id="CAA9508084.1"/>
    </source>
</evidence>
<sequence>MPDGRGRFPSRRWLIATAAVAAVVAVGVGLTIGGAAGERVGSGLPRPASQPPQPPTPTPAPGPAADEPPPGFVRFSDRQSRFSIAYPADWASLGTPSGGVDLLVTRERAASLLVRSLPLAFEVEARELPAARRLTDRIVASGRRVKLLAEVRRIELGGLPGWFYFYSFRDASGRRGTHSHYFLFRGSTLITLVLQALPAGDFPRYAPTFDAIAATFRATAAP</sequence>
<evidence type="ECO:0008006" key="3">
    <source>
        <dbReference type="Google" id="ProtNLM"/>
    </source>
</evidence>
<dbReference type="Gene3D" id="3.40.1000.10">
    <property type="entry name" value="Mog1/PsbP, alpha/beta/alpha sandwich"/>
    <property type="match status" value="1"/>
</dbReference>
<accession>A0A6J4SXV3</accession>
<feature type="region of interest" description="Disordered" evidence="1">
    <location>
        <begin position="40"/>
        <end position="71"/>
    </location>
</feature>
<dbReference type="EMBL" id="CADCVU010000148">
    <property type="protein sequence ID" value="CAA9508084.1"/>
    <property type="molecule type" value="Genomic_DNA"/>
</dbReference>
<name>A0A6J4SXV3_9ACTN</name>
<evidence type="ECO:0000256" key="1">
    <source>
        <dbReference type="SAM" id="MobiDB-lite"/>
    </source>
</evidence>
<proteinExistence type="predicted"/>
<organism evidence="2">
    <name type="scientific">uncultured Solirubrobacterales bacterium</name>
    <dbReference type="NCBI Taxonomy" id="768556"/>
    <lineage>
        <taxon>Bacteria</taxon>
        <taxon>Bacillati</taxon>
        <taxon>Actinomycetota</taxon>
        <taxon>Thermoleophilia</taxon>
        <taxon>Solirubrobacterales</taxon>
        <taxon>environmental samples</taxon>
    </lineage>
</organism>
<dbReference type="AlphaFoldDB" id="A0A6J4SXV3"/>
<protein>
    <recommendedName>
        <fullName evidence="3">PsbP C-terminal domain-containing protein</fullName>
    </recommendedName>
</protein>
<feature type="compositionally biased region" description="Pro residues" evidence="1">
    <location>
        <begin position="48"/>
        <end position="71"/>
    </location>
</feature>